<protein>
    <recommendedName>
        <fullName evidence="6">Metallo-beta-lactamase domain-containing protein</fullName>
    </recommendedName>
</protein>
<dbReference type="Gene3D" id="3.60.15.10">
    <property type="entry name" value="Ribonuclease Z/Hydroxyacylglutathione hydrolase-like"/>
    <property type="match status" value="1"/>
</dbReference>
<evidence type="ECO:0000256" key="3">
    <source>
        <dbReference type="ARBA" id="ARBA00022723"/>
    </source>
</evidence>
<comment type="caution">
    <text evidence="7">The sequence shown here is derived from an EMBL/GenBank/DDBJ whole genome shotgun (WGS) entry which is preliminary data.</text>
</comment>
<feature type="domain" description="Metallo-beta-lactamase" evidence="6">
    <location>
        <begin position="89"/>
        <end position="241"/>
    </location>
</feature>
<dbReference type="GO" id="GO:0046872">
    <property type="term" value="F:metal ion binding"/>
    <property type="evidence" value="ECO:0007669"/>
    <property type="project" value="UniProtKB-KW"/>
</dbReference>
<evidence type="ECO:0000256" key="4">
    <source>
        <dbReference type="ARBA" id="ARBA00022801"/>
    </source>
</evidence>
<evidence type="ECO:0000313" key="7">
    <source>
        <dbReference type="EMBL" id="KAK1922509.1"/>
    </source>
</evidence>
<dbReference type="SUPFAM" id="SSF56281">
    <property type="entry name" value="Metallo-hydrolase/oxidoreductase"/>
    <property type="match status" value="1"/>
</dbReference>
<dbReference type="InterPro" id="IPR036866">
    <property type="entry name" value="RibonucZ/Hydroxyglut_hydro"/>
</dbReference>
<proteinExistence type="inferred from homology"/>
<evidence type="ECO:0000313" key="8">
    <source>
        <dbReference type="Proteomes" id="UP001182556"/>
    </source>
</evidence>
<dbReference type="AlphaFoldDB" id="A0AAD9CXE7"/>
<reference evidence="7" key="1">
    <citation type="submission" date="2023-02" db="EMBL/GenBank/DDBJ databases">
        <title>Identification and recombinant expression of a fungal hydrolase from Papiliotrema laurentii that hydrolyzes apple cutin and clears colloidal polyester polyurethane.</title>
        <authorList>
            <consortium name="DOE Joint Genome Institute"/>
            <person name="Roman V.A."/>
            <person name="Bojanowski C."/>
            <person name="Crable B.R."/>
            <person name="Wagner D.N."/>
            <person name="Hung C.S."/>
            <person name="Nadeau L.J."/>
            <person name="Schratz L."/>
            <person name="Haridas S."/>
            <person name="Pangilinan J."/>
            <person name="Lipzen A."/>
            <person name="Na H."/>
            <person name="Yan M."/>
            <person name="Ng V."/>
            <person name="Grigoriev I.V."/>
            <person name="Spatafora J.W."/>
            <person name="Barlow D."/>
            <person name="Biffinger J."/>
            <person name="Kelley-Loughnane N."/>
            <person name="Varaljay V.A."/>
            <person name="Crookes-Goodson W.J."/>
        </authorList>
    </citation>
    <scope>NUCLEOTIDE SEQUENCE</scope>
    <source>
        <strain evidence="7">5307AH</strain>
    </source>
</reference>
<evidence type="ECO:0000256" key="2">
    <source>
        <dbReference type="ARBA" id="ARBA00007749"/>
    </source>
</evidence>
<keyword evidence="5" id="KW-0862">Zinc</keyword>
<dbReference type="InterPro" id="IPR001279">
    <property type="entry name" value="Metallo-B-lactamas"/>
</dbReference>
<dbReference type="PANTHER" id="PTHR42978">
    <property type="entry name" value="QUORUM-QUENCHING LACTONASE YTNP-RELATED-RELATED"/>
    <property type="match status" value="1"/>
</dbReference>
<dbReference type="PANTHER" id="PTHR42978:SF2">
    <property type="entry name" value="102 KBASES UNSTABLE REGION: FROM 1 TO 119443"/>
    <property type="match status" value="1"/>
</dbReference>
<evidence type="ECO:0000256" key="1">
    <source>
        <dbReference type="ARBA" id="ARBA00001947"/>
    </source>
</evidence>
<dbReference type="Pfam" id="PF00753">
    <property type="entry name" value="Lactamase_B"/>
    <property type="match status" value="1"/>
</dbReference>
<keyword evidence="3" id="KW-0479">Metal-binding</keyword>
<evidence type="ECO:0000256" key="5">
    <source>
        <dbReference type="ARBA" id="ARBA00022833"/>
    </source>
</evidence>
<dbReference type="GO" id="GO:0016787">
    <property type="term" value="F:hydrolase activity"/>
    <property type="evidence" value="ECO:0007669"/>
    <property type="project" value="UniProtKB-KW"/>
</dbReference>
<keyword evidence="8" id="KW-1185">Reference proteome</keyword>
<name>A0AAD9CXE7_PAPLA</name>
<evidence type="ECO:0000259" key="6">
    <source>
        <dbReference type="Pfam" id="PF00753"/>
    </source>
</evidence>
<comment type="similarity">
    <text evidence="2">Belongs to the metallo-beta-lactamase superfamily.</text>
</comment>
<dbReference type="Proteomes" id="UP001182556">
    <property type="component" value="Unassembled WGS sequence"/>
</dbReference>
<dbReference type="EMBL" id="JAODAN010000008">
    <property type="protein sequence ID" value="KAK1922509.1"/>
    <property type="molecule type" value="Genomic_DNA"/>
</dbReference>
<organism evidence="7 8">
    <name type="scientific">Papiliotrema laurentii</name>
    <name type="common">Cryptococcus laurentii</name>
    <dbReference type="NCBI Taxonomy" id="5418"/>
    <lineage>
        <taxon>Eukaryota</taxon>
        <taxon>Fungi</taxon>
        <taxon>Dikarya</taxon>
        <taxon>Basidiomycota</taxon>
        <taxon>Agaricomycotina</taxon>
        <taxon>Tremellomycetes</taxon>
        <taxon>Tremellales</taxon>
        <taxon>Rhynchogastremaceae</taxon>
        <taxon>Papiliotrema</taxon>
    </lineage>
</organism>
<dbReference type="InterPro" id="IPR051013">
    <property type="entry name" value="MBL_superfamily_lactonases"/>
</dbReference>
<gene>
    <name evidence="7" type="ORF">DB88DRAFT_357669</name>
</gene>
<keyword evidence="4" id="KW-0378">Hydrolase</keyword>
<sequence length="320" mass="35020">MFSAAVAVCDGNYFWLPSPFRHRSLLPAKYVQTQIGAFSLCPMVSCPNMEPLIHGDGTCTLSMVNTGFLNPSPKSLWIKTREKQQVDMPVMAFIIEKDQMTYLWDLGLPEDLAALSESVRSDLGDTPLNVLAPLPKALDPKQQRRLAGVFLSHYHWDHCGDITTVPVGVPIYVGKGTTAGISQRREEFQSALGDIRYRAIGRLVDIDGDQVVVESLLQEGTDVFGDGSFVIVPAPGVSSISVPRLNPSIVLGTASRSFVFPRSLRPVSHPARSVADVDIVLGGDSGHNRALYMACSCHSMLAGFSEDLKIHWDEQLARRV</sequence>
<accession>A0AAD9CXE7</accession>
<comment type="cofactor">
    <cofactor evidence="1">
        <name>Zn(2+)</name>
        <dbReference type="ChEBI" id="CHEBI:29105"/>
    </cofactor>
</comment>